<evidence type="ECO:0000313" key="3">
    <source>
        <dbReference type="Proteomes" id="UP000004994"/>
    </source>
</evidence>
<name>A0A3Q7EVI4_SOLLC</name>
<organism evidence="2">
    <name type="scientific">Solanum lycopersicum</name>
    <name type="common">Tomato</name>
    <name type="synonym">Lycopersicon esculentum</name>
    <dbReference type="NCBI Taxonomy" id="4081"/>
    <lineage>
        <taxon>Eukaryota</taxon>
        <taxon>Viridiplantae</taxon>
        <taxon>Streptophyta</taxon>
        <taxon>Embryophyta</taxon>
        <taxon>Tracheophyta</taxon>
        <taxon>Spermatophyta</taxon>
        <taxon>Magnoliopsida</taxon>
        <taxon>eudicotyledons</taxon>
        <taxon>Gunneridae</taxon>
        <taxon>Pentapetalae</taxon>
        <taxon>asterids</taxon>
        <taxon>lamiids</taxon>
        <taxon>Solanales</taxon>
        <taxon>Solanaceae</taxon>
        <taxon>Solanoideae</taxon>
        <taxon>Solaneae</taxon>
        <taxon>Solanum</taxon>
        <taxon>Solanum subgen. Lycopersicon</taxon>
    </lineage>
</organism>
<protein>
    <submittedName>
        <fullName evidence="2">Uncharacterized protein</fullName>
    </submittedName>
</protein>
<dbReference type="InParanoid" id="A0A3Q7EVI4"/>
<dbReference type="AlphaFoldDB" id="A0A3Q7EVI4"/>
<keyword evidence="1" id="KW-1133">Transmembrane helix</keyword>
<evidence type="ECO:0000313" key="2">
    <source>
        <dbReference type="EnsemblPlants" id="Solyc02g014843.1.1"/>
    </source>
</evidence>
<reference evidence="2" key="1">
    <citation type="journal article" date="2012" name="Nature">
        <title>The tomato genome sequence provides insights into fleshy fruit evolution.</title>
        <authorList>
            <consortium name="Tomato Genome Consortium"/>
        </authorList>
    </citation>
    <scope>NUCLEOTIDE SEQUENCE [LARGE SCALE GENOMIC DNA]</scope>
    <source>
        <strain evidence="2">cv. Heinz 1706</strain>
    </source>
</reference>
<keyword evidence="3" id="KW-1185">Reference proteome</keyword>
<sequence>MLASRAILVFTMLASRIILVFTTNMSSSYLFIFSANMSSSDKMKMHVFFLLCLPLNASIHYLHMEIHFLQPSQAFSRWVNIPKFDFDIVFSAQASKVTKHLPKLSGRSRSIFVLLGSSKYLVDWSRFTQLKYNAISSVHINGMTDSNMMNFSSRKKSFKELCMLAVLSYQIKLTQQLPTKRETLSRNFPWPWLQPTLPALIGSFSILIREILPTLPKATIPIMSSYKLQYANNAIMTYQLILIFSFDVKIGICNYYYCSLSATDKSNRKHLNSEKAHADKKARRRELYKLVQSNKKDAYLAGRRANSAIDNNASLVLAPAPPHCLHMSKLLIEDIVRHKLIIWKSSTQ</sequence>
<proteinExistence type="predicted"/>
<reference evidence="2" key="2">
    <citation type="submission" date="2019-01" db="UniProtKB">
        <authorList>
            <consortium name="EnsemblPlants"/>
        </authorList>
    </citation>
    <scope>IDENTIFICATION</scope>
    <source>
        <strain evidence="2">cv. Heinz 1706</strain>
    </source>
</reference>
<keyword evidence="1" id="KW-0812">Transmembrane</keyword>
<keyword evidence="1" id="KW-0472">Membrane</keyword>
<dbReference type="Proteomes" id="UP000004994">
    <property type="component" value="Chromosome 2"/>
</dbReference>
<feature type="transmembrane region" description="Helical" evidence="1">
    <location>
        <begin position="6"/>
        <end position="33"/>
    </location>
</feature>
<dbReference type="EnsemblPlants" id="Solyc02g014843.1.1">
    <property type="protein sequence ID" value="Solyc02g014843.1.1"/>
    <property type="gene ID" value="Solyc02g014843.1"/>
</dbReference>
<evidence type="ECO:0000256" key="1">
    <source>
        <dbReference type="SAM" id="Phobius"/>
    </source>
</evidence>
<accession>A0A3Q7EVI4</accession>
<dbReference type="Gramene" id="Solyc02g014843.1.1">
    <property type="protein sequence ID" value="Solyc02g014843.1.1"/>
    <property type="gene ID" value="Solyc02g014843.1"/>
</dbReference>